<keyword evidence="1" id="KW-0808">Transferase</keyword>
<evidence type="ECO:0000259" key="2">
    <source>
        <dbReference type="Pfam" id="PF02302"/>
    </source>
</evidence>
<dbReference type="InterPro" id="IPR036095">
    <property type="entry name" value="PTS_EIIB-like_sf"/>
</dbReference>
<proteinExistence type="predicted"/>
<comment type="caution">
    <text evidence="3">The sequence shown here is derived from an EMBL/GenBank/DDBJ whole genome shotgun (WGS) entry which is preliminary data.</text>
</comment>
<sequence length="98" mass="10628">MKKIRILVACGTGINTSTIVCEEVKDICAKAGIPVDIIHCSTNEIPLNVDMVDIVCPANAYRQTLSKPVLSLVEFVTGIGKEKKAEMLVEKLRELAGE</sequence>
<feature type="domain" description="Phosphotransferase system EIIB component type 2/3" evidence="2">
    <location>
        <begin position="5"/>
        <end position="59"/>
    </location>
</feature>
<evidence type="ECO:0000313" key="4">
    <source>
        <dbReference type="Proteomes" id="UP001454086"/>
    </source>
</evidence>
<keyword evidence="4" id="KW-1185">Reference proteome</keyword>
<dbReference type="SUPFAM" id="SSF52794">
    <property type="entry name" value="PTS system IIB component-like"/>
    <property type="match status" value="1"/>
</dbReference>
<dbReference type="RefSeq" id="WP_008716077.1">
    <property type="nucleotide sequence ID" value="NZ_JAJFDX010000016.1"/>
</dbReference>
<dbReference type="Proteomes" id="UP001454086">
    <property type="component" value="Unassembled WGS sequence"/>
</dbReference>
<dbReference type="Pfam" id="PF02302">
    <property type="entry name" value="PTS_IIB"/>
    <property type="match status" value="1"/>
</dbReference>
<evidence type="ECO:0000256" key="1">
    <source>
        <dbReference type="ARBA" id="ARBA00022679"/>
    </source>
</evidence>
<accession>A0ABV1D523</accession>
<name>A0ABV1D523_9FIRM</name>
<dbReference type="InterPro" id="IPR003501">
    <property type="entry name" value="PTS_EIIB_2/3"/>
</dbReference>
<evidence type="ECO:0000313" key="3">
    <source>
        <dbReference type="EMBL" id="MEQ2425085.1"/>
    </source>
</evidence>
<protein>
    <recommendedName>
        <fullName evidence="2">Phosphotransferase system EIIB component type 2/3 domain-containing protein</fullName>
    </recommendedName>
</protein>
<reference evidence="3 4" key="1">
    <citation type="submission" date="2024-03" db="EMBL/GenBank/DDBJ databases">
        <title>Human intestinal bacterial collection.</title>
        <authorList>
            <person name="Pauvert C."/>
            <person name="Hitch T.C.A."/>
            <person name="Clavel T."/>
        </authorList>
    </citation>
    <scope>NUCLEOTIDE SEQUENCE [LARGE SCALE GENOMIC DNA]</scope>
    <source>
        <strain evidence="3 4">CLA-SR-H021</strain>
    </source>
</reference>
<gene>
    <name evidence="3" type="ORF">WMQ36_08880</name>
</gene>
<dbReference type="Gene3D" id="3.40.50.2300">
    <property type="match status" value="1"/>
</dbReference>
<dbReference type="EMBL" id="JBBMFM010000024">
    <property type="protein sequence ID" value="MEQ2425085.1"/>
    <property type="molecule type" value="Genomic_DNA"/>
</dbReference>
<organism evidence="3 4">
    <name type="scientific">Enterocloster hominis</name>
    <name type="common">ex Hitch et al. 2024</name>
    <dbReference type="NCBI Taxonomy" id="1917870"/>
    <lineage>
        <taxon>Bacteria</taxon>
        <taxon>Bacillati</taxon>
        <taxon>Bacillota</taxon>
        <taxon>Clostridia</taxon>
        <taxon>Lachnospirales</taxon>
        <taxon>Lachnospiraceae</taxon>
        <taxon>Enterocloster</taxon>
    </lineage>
</organism>